<gene>
    <name evidence="1" type="ORF">Y1Q_0007399</name>
</gene>
<dbReference type="AlphaFoldDB" id="A0A151P8P4"/>
<accession>A0A151P8P4</accession>
<evidence type="ECO:0000313" key="1">
    <source>
        <dbReference type="EMBL" id="KYO45105.1"/>
    </source>
</evidence>
<organism evidence="1 2">
    <name type="scientific">Alligator mississippiensis</name>
    <name type="common">American alligator</name>
    <dbReference type="NCBI Taxonomy" id="8496"/>
    <lineage>
        <taxon>Eukaryota</taxon>
        <taxon>Metazoa</taxon>
        <taxon>Chordata</taxon>
        <taxon>Craniata</taxon>
        <taxon>Vertebrata</taxon>
        <taxon>Euteleostomi</taxon>
        <taxon>Archelosauria</taxon>
        <taxon>Archosauria</taxon>
        <taxon>Crocodylia</taxon>
        <taxon>Alligatoridae</taxon>
        <taxon>Alligatorinae</taxon>
        <taxon>Alligator</taxon>
    </lineage>
</organism>
<proteinExistence type="predicted"/>
<comment type="caution">
    <text evidence="1">The sequence shown here is derived from an EMBL/GenBank/DDBJ whole genome shotgun (WGS) entry which is preliminary data.</text>
</comment>
<evidence type="ECO:0000313" key="2">
    <source>
        <dbReference type="Proteomes" id="UP000050525"/>
    </source>
</evidence>
<protein>
    <submittedName>
        <fullName evidence="1">Uncharacterized protein</fullName>
    </submittedName>
</protein>
<sequence length="99" mass="11411">MTRETFYHIVLILGLQIERQDTNMRQAILPDKRVEMVIMKLATLSSLLYIVNQFSVAPCMARVGTCEVCQLLQDITANKFICLEIIRYPKEIIEGFNAM</sequence>
<keyword evidence="2" id="KW-1185">Reference proteome</keyword>
<reference evidence="1 2" key="1">
    <citation type="journal article" date="2012" name="Genome Biol.">
        <title>Sequencing three crocodilian genomes to illuminate the evolution of archosaurs and amniotes.</title>
        <authorList>
            <person name="St John J.A."/>
            <person name="Braun E.L."/>
            <person name="Isberg S.R."/>
            <person name="Miles L.G."/>
            <person name="Chong A.Y."/>
            <person name="Gongora J."/>
            <person name="Dalzell P."/>
            <person name="Moran C."/>
            <person name="Bed'hom B."/>
            <person name="Abzhanov A."/>
            <person name="Burgess S.C."/>
            <person name="Cooksey A.M."/>
            <person name="Castoe T.A."/>
            <person name="Crawford N.G."/>
            <person name="Densmore L.D."/>
            <person name="Drew J.C."/>
            <person name="Edwards S.V."/>
            <person name="Faircloth B.C."/>
            <person name="Fujita M.K."/>
            <person name="Greenwold M.J."/>
            <person name="Hoffmann F.G."/>
            <person name="Howard J.M."/>
            <person name="Iguchi T."/>
            <person name="Janes D.E."/>
            <person name="Khan S.Y."/>
            <person name="Kohno S."/>
            <person name="de Koning A.J."/>
            <person name="Lance S.L."/>
            <person name="McCarthy F.M."/>
            <person name="McCormack J.E."/>
            <person name="Merchant M.E."/>
            <person name="Peterson D.G."/>
            <person name="Pollock D.D."/>
            <person name="Pourmand N."/>
            <person name="Raney B.J."/>
            <person name="Roessler K.A."/>
            <person name="Sanford J.R."/>
            <person name="Sawyer R.H."/>
            <person name="Schmidt C.J."/>
            <person name="Triplett E.W."/>
            <person name="Tuberville T.D."/>
            <person name="Venegas-Anaya M."/>
            <person name="Howard J.T."/>
            <person name="Jarvis E.D."/>
            <person name="Guillette L.J.Jr."/>
            <person name="Glenn T.C."/>
            <person name="Green R.E."/>
            <person name="Ray D.A."/>
        </authorList>
    </citation>
    <scope>NUCLEOTIDE SEQUENCE [LARGE SCALE GENOMIC DNA]</scope>
    <source>
        <strain evidence="1">KSC_2009_1</strain>
    </source>
</reference>
<dbReference type="EMBL" id="AKHW03000635">
    <property type="protein sequence ID" value="KYO45105.1"/>
    <property type="molecule type" value="Genomic_DNA"/>
</dbReference>
<dbReference type="Proteomes" id="UP000050525">
    <property type="component" value="Unassembled WGS sequence"/>
</dbReference>
<name>A0A151P8P4_ALLMI</name>